<dbReference type="GO" id="GO:0008757">
    <property type="term" value="F:S-adenosylmethionine-dependent methyltransferase activity"/>
    <property type="evidence" value="ECO:0007669"/>
    <property type="project" value="InterPro"/>
</dbReference>
<keyword evidence="1" id="KW-0597">Phosphoprotein</keyword>
<dbReference type="GO" id="GO:0032259">
    <property type="term" value="P:methylation"/>
    <property type="evidence" value="ECO:0007669"/>
    <property type="project" value="UniProtKB-KW"/>
</dbReference>
<dbReference type="InterPro" id="IPR029063">
    <property type="entry name" value="SAM-dependent_MTases_sf"/>
</dbReference>
<dbReference type="SUPFAM" id="SSF53335">
    <property type="entry name" value="S-adenosyl-L-methionine-dependent methyltransferases"/>
    <property type="match status" value="1"/>
</dbReference>
<sequence length="195" mass="22986">MKAYRAEYWDQRYQNKQAGWDAQEVTTPIKEYIDQLEDKSLEILIPGCGNAHEAEYLLTKGFRNITILDYAPTVVEKLQEKYKDRKEIKITCQDFFQHTNQYDLVLEQTFFCALLPSQREDYAQHMHKIILPNGRLVGVLFNKHFGSNNPPFGGSLDEYKKLFQPYFQIQTMEKCYNSIPPRQDSEIFINLQNKS</sequence>
<dbReference type="PANTHER" id="PTHR32183:SF6">
    <property type="entry name" value="CYSTEINE SULFINATE DESULFINASE_CYSTEINE DESULFURASE AND RELATED ENZYMES"/>
    <property type="match status" value="1"/>
</dbReference>
<keyword evidence="4" id="KW-0949">S-adenosyl-L-methionine</keyword>
<proteinExistence type="predicted"/>
<dbReference type="OrthoDB" id="9778208at2"/>
<dbReference type="Proteomes" id="UP000008641">
    <property type="component" value="Chromosome"/>
</dbReference>
<dbReference type="InterPro" id="IPR008854">
    <property type="entry name" value="TPMT"/>
</dbReference>
<name>F0P069_WEEVC</name>
<dbReference type="EMBL" id="CP002455">
    <property type="protein sequence ID" value="ADX68429.1"/>
    <property type="molecule type" value="Genomic_DNA"/>
</dbReference>
<dbReference type="KEGG" id="wvi:Weevi_1737"/>
<evidence type="ECO:0000313" key="6">
    <source>
        <dbReference type="Proteomes" id="UP000008641"/>
    </source>
</evidence>
<evidence type="ECO:0000256" key="2">
    <source>
        <dbReference type="ARBA" id="ARBA00022603"/>
    </source>
</evidence>
<dbReference type="PROSITE" id="PS51585">
    <property type="entry name" value="SAM_MT_TPMT"/>
    <property type="match status" value="1"/>
</dbReference>
<protein>
    <submittedName>
        <fullName evidence="5">Thiopurine S-methyltransferase</fullName>
    </submittedName>
</protein>
<dbReference type="STRING" id="865938.Weevi_1737"/>
<dbReference type="Gene3D" id="3.40.50.150">
    <property type="entry name" value="Vaccinia Virus protein VP39"/>
    <property type="match status" value="1"/>
</dbReference>
<keyword evidence="6" id="KW-1185">Reference proteome</keyword>
<evidence type="ECO:0000256" key="3">
    <source>
        <dbReference type="ARBA" id="ARBA00022679"/>
    </source>
</evidence>
<accession>F0P069</accession>
<dbReference type="CDD" id="cd02440">
    <property type="entry name" value="AdoMet_MTases"/>
    <property type="match status" value="1"/>
</dbReference>
<reference evidence="5 6" key="1">
    <citation type="journal article" date="2011" name="Stand. Genomic Sci.">
        <title>Complete genome sequence of Weeksella virosa type strain (9751).</title>
        <authorList>
            <person name="Lang E."/>
            <person name="Teshima H."/>
            <person name="Lucas S."/>
            <person name="Lapidus A."/>
            <person name="Hammon N."/>
            <person name="Deshpande S."/>
            <person name="Nolan M."/>
            <person name="Cheng J.F."/>
            <person name="Pitluck S."/>
            <person name="Liolios K."/>
            <person name="Pagani I."/>
            <person name="Mikhailova N."/>
            <person name="Ivanova N."/>
            <person name="Mavromatis K."/>
            <person name="Pati A."/>
            <person name="Tapia R."/>
            <person name="Han C."/>
            <person name="Goodwin L."/>
            <person name="Chen A."/>
            <person name="Palaniappan K."/>
            <person name="Land M."/>
            <person name="Hauser L."/>
            <person name="Chang Y.J."/>
            <person name="Jeffries C.D."/>
            <person name="Brambilla E.M."/>
            <person name="Kopitz M."/>
            <person name="Rohde M."/>
            <person name="Goker M."/>
            <person name="Tindall B.J."/>
            <person name="Detter J.C."/>
            <person name="Woyke T."/>
            <person name="Bristow J."/>
            <person name="Eisen J.A."/>
            <person name="Markowitz V."/>
            <person name="Hugenholtz P."/>
            <person name="Klenk H.P."/>
            <person name="Kyrpides N.C."/>
        </authorList>
    </citation>
    <scope>NUCLEOTIDE SEQUENCE [LARGE SCALE GENOMIC DNA]</scope>
    <source>
        <strain evidence="6">ATCC 43766 / DSM 16922 / JCM 21250 / NBRC 16016 / NCTC 11634 / CL345/78</strain>
    </source>
</reference>
<dbReference type="PANTHER" id="PTHR32183">
    <property type="match status" value="1"/>
</dbReference>
<evidence type="ECO:0000256" key="4">
    <source>
        <dbReference type="ARBA" id="ARBA00022691"/>
    </source>
</evidence>
<reference evidence="6" key="2">
    <citation type="journal article" date="2011" name="Stand. Genomic Sci.">
        <title>Complete genome sequence of Weeksella virosa type strain (9751T).</title>
        <authorList>
            <person name="Lang E."/>
            <person name="Teshima H."/>
            <person name="Lucas S."/>
            <person name="Lapidus A."/>
            <person name="Hammon N."/>
            <person name="Deshpande S."/>
            <person name="Nolan M."/>
            <person name="Cheng J."/>
            <person name="Pitluck S."/>
            <person name="Liolios K."/>
            <person name="Pagani I."/>
            <person name="Mikhailova N."/>
            <person name="Ivanova N."/>
            <person name="Mavromatis K."/>
            <person name="Pati A."/>
            <person name="Tapia R."/>
            <person name="Han C."/>
            <person name="Goodwin L."/>
            <person name="Chen A."/>
            <person name="Palaniappan K."/>
            <person name="Land M."/>
            <person name="Hauser L."/>
            <person name="Chang Y."/>
            <person name="Jeffries C."/>
            <person name="Brambilla E."/>
            <person name="Kopitz M."/>
            <person name="Rohde M."/>
            <person name="Goker M."/>
            <person name="Tindall B."/>
            <person name="Detter J."/>
            <person name="Woyke T."/>
            <person name="Bristow J."/>
            <person name="Eisen J."/>
            <person name="Markowitz V."/>
            <person name="Hugenholtz P."/>
            <person name="Klenk H."/>
            <person name="Kyrpides N."/>
        </authorList>
    </citation>
    <scope>NUCLEOTIDE SEQUENCE [LARGE SCALE GENOMIC DNA]</scope>
    <source>
        <strain evidence="6">ATCC 43766 / DSM 16922 / JCM 21250 / NBRC 16016 / NCTC 11634 / CL345/78</strain>
    </source>
</reference>
<dbReference type="AlphaFoldDB" id="F0P069"/>
<keyword evidence="2" id="KW-0489">Methyltransferase</keyword>
<keyword evidence="3" id="KW-0808">Transferase</keyword>
<dbReference type="HOGENOM" id="CLU_056435_1_2_10"/>
<organism evidence="5 6">
    <name type="scientific">Weeksella virosa (strain ATCC 43766 / DSM 16922 / JCM 21250 / CCUG 30538 / CDC 9751 / IAM 14551 / NBRC 16016 / NCTC 11634 / CL345/78)</name>
    <dbReference type="NCBI Taxonomy" id="865938"/>
    <lineage>
        <taxon>Bacteria</taxon>
        <taxon>Pseudomonadati</taxon>
        <taxon>Bacteroidota</taxon>
        <taxon>Flavobacteriia</taxon>
        <taxon>Flavobacteriales</taxon>
        <taxon>Weeksellaceae</taxon>
        <taxon>Weeksella</taxon>
    </lineage>
</organism>
<dbReference type="eggNOG" id="COG3963">
    <property type="taxonomic scope" value="Bacteria"/>
</dbReference>
<evidence type="ECO:0000256" key="1">
    <source>
        <dbReference type="ARBA" id="ARBA00022553"/>
    </source>
</evidence>
<evidence type="ECO:0000313" key="5">
    <source>
        <dbReference type="EMBL" id="ADX68429.1"/>
    </source>
</evidence>
<gene>
    <name evidence="5" type="ordered locus">Weevi_1737</name>
</gene>
<dbReference type="Pfam" id="PF05724">
    <property type="entry name" value="TPMT"/>
    <property type="match status" value="1"/>
</dbReference>
<dbReference type="RefSeq" id="WP_013598818.1">
    <property type="nucleotide sequence ID" value="NC_015144.1"/>
</dbReference>